<evidence type="ECO:0000256" key="1">
    <source>
        <dbReference type="SAM" id="Phobius"/>
    </source>
</evidence>
<dbReference type="OrthoDB" id="9813903at2"/>
<proteinExistence type="predicted"/>
<dbReference type="Pfam" id="PF00990">
    <property type="entry name" value="GGDEF"/>
    <property type="match status" value="1"/>
</dbReference>
<dbReference type="Proteomes" id="UP000244571">
    <property type="component" value="Chromosome"/>
</dbReference>
<dbReference type="SUPFAM" id="SSF55073">
    <property type="entry name" value="Nucleotide cyclase"/>
    <property type="match status" value="1"/>
</dbReference>
<evidence type="ECO:0000259" key="3">
    <source>
        <dbReference type="PROSITE" id="PS50113"/>
    </source>
</evidence>
<feature type="transmembrane region" description="Helical" evidence="1">
    <location>
        <begin position="136"/>
        <end position="156"/>
    </location>
</feature>
<dbReference type="InterPro" id="IPR001633">
    <property type="entry name" value="EAL_dom"/>
</dbReference>
<dbReference type="PROSITE" id="PS50883">
    <property type="entry name" value="EAL"/>
    <property type="match status" value="1"/>
</dbReference>
<keyword evidence="1" id="KW-0472">Membrane</keyword>
<name>A0A2R4XLX3_9BURK</name>
<dbReference type="PROSITE" id="PS50112">
    <property type="entry name" value="PAS"/>
    <property type="match status" value="1"/>
</dbReference>
<dbReference type="InterPro" id="IPR035965">
    <property type="entry name" value="PAS-like_dom_sf"/>
</dbReference>
<evidence type="ECO:0000259" key="2">
    <source>
        <dbReference type="PROSITE" id="PS50112"/>
    </source>
</evidence>
<dbReference type="NCBIfam" id="TIGR00254">
    <property type="entry name" value="GGDEF"/>
    <property type="match status" value="1"/>
</dbReference>
<dbReference type="InterPro" id="IPR029787">
    <property type="entry name" value="Nucleotide_cyclase"/>
</dbReference>
<dbReference type="Pfam" id="PF13185">
    <property type="entry name" value="GAF_2"/>
    <property type="match status" value="1"/>
</dbReference>
<dbReference type="RefSeq" id="WP_108622212.1">
    <property type="nucleotide sequence ID" value="NZ_CP028901.1"/>
</dbReference>
<feature type="transmembrane region" description="Helical" evidence="1">
    <location>
        <begin position="205"/>
        <end position="225"/>
    </location>
</feature>
<dbReference type="SMART" id="SM00052">
    <property type="entry name" value="EAL"/>
    <property type="match status" value="1"/>
</dbReference>
<feature type="domain" description="EAL" evidence="4">
    <location>
        <begin position="856"/>
        <end position="1110"/>
    </location>
</feature>
<dbReference type="Gene3D" id="3.20.20.450">
    <property type="entry name" value="EAL domain"/>
    <property type="match status" value="1"/>
</dbReference>
<dbReference type="EMBL" id="CP028901">
    <property type="protein sequence ID" value="AWB34802.1"/>
    <property type="molecule type" value="Genomic_DNA"/>
</dbReference>
<dbReference type="InterPro" id="IPR052155">
    <property type="entry name" value="Biofilm_reg_signaling"/>
</dbReference>
<feature type="domain" description="PAS" evidence="2">
    <location>
        <begin position="558"/>
        <end position="604"/>
    </location>
</feature>
<dbReference type="KEGG" id="boz:DBV39_14925"/>
<dbReference type="CDD" id="cd01949">
    <property type="entry name" value="GGDEF"/>
    <property type="match status" value="1"/>
</dbReference>
<dbReference type="CDD" id="cd00130">
    <property type="entry name" value="PAS"/>
    <property type="match status" value="1"/>
</dbReference>
<dbReference type="AlphaFoldDB" id="A0A2R4XLX3"/>
<dbReference type="SMART" id="SM00091">
    <property type="entry name" value="PAS"/>
    <property type="match status" value="1"/>
</dbReference>
<dbReference type="SMART" id="SM00086">
    <property type="entry name" value="PAC"/>
    <property type="match status" value="1"/>
</dbReference>
<feature type="domain" description="GGDEF" evidence="5">
    <location>
        <begin position="715"/>
        <end position="847"/>
    </location>
</feature>
<dbReference type="PANTHER" id="PTHR44757:SF2">
    <property type="entry name" value="BIOFILM ARCHITECTURE MAINTENANCE PROTEIN MBAA"/>
    <property type="match status" value="1"/>
</dbReference>
<feature type="transmembrane region" description="Helical" evidence="1">
    <location>
        <begin position="176"/>
        <end position="193"/>
    </location>
</feature>
<feature type="transmembrane region" description="Helical" evidence="1">
    <location>
        <begin position="104"/>
        <end position="124"/>
    </location>
</feature>
<dbReference type="InterPro" id="IPR033425">
    <property type="entry name" value="MASE3"/>
</dbReference>
<dbReference type="Gene3D" id="3.30.450.20">
    <property type="entry name" value="PAS domain"/>
    <property type="match status" value="2"/>
</dbReference>
<dbReference type="InterPro" id="IPR029016">
    <property type="entry name" value="GAF-like_dom_sf"/>
</dbReference>
<dbReference type="SUPFAM" id="SSF55781">
    <property type="entry name" value="GAF domain-like"/>
    <property type="match status" value="1"/>
</dbReference>
<dbReference type="InterPro" id="IPR000014">
    <property type="entry name" value="PAS"/>
</dbReference>
<evidence type="ECO:0000259" key="5">
    <source>
        <dbReference type="PROSITE" id="PS50887"/>
    </source>
</evidence>
<organism evidence="6 7">
    <name type="scientific">Orrella marina</name>
    <dbReference type="NCBI Taxonomy" id="2163011"/>
    <lineage>
        <taxon>Bacteria</taxon>
        <taxon>Pseudomonadati</taxon>
        <taxon>Pseudomonadota</taxon>
        <taxon>Betaproteobacteria</taxon>
        <taxon>Burkholderiales</taxon>
        <taxon>Alcaligenaceae</taxon>
        <taxon>Orrella</taxon>
    </lineage>
</organism>
<dbReference type="Gene3D" id="3.30.450.40">
    <property type="match status" value="1"/>
</dbReference>
<dbReference type="Pfam" id="PF17159">
    <property type="entry name" value="MASE3"/>
    <property type="match status" value="1"/>
</dbReference>
<feature type="domain" description="PAC" evidence="3">
    <location>
        <begin position="629"/>
        <end position="683"/>
    </location>
</feature>
<dbReference type="Pfam" id="PF00563">
    <property type="entry name" value="EAL"/>
    <property type="match status" value="1"/>
</dbReference>
<dbReference type="SUPFAM" id="SSF141868">
    <property type="entry name" value="EAL domain-like"/>
    <property type="match status" value="1"/>
</dbReference>
<dbReference type="InterPro" id="IPR000160">
    <property type="entry name" value="GGDEF_dom"/>
</dbReference>
<dbReference type="InterPro" id="IPR035919">
    <property type="entry name" value="EAL_sf"/>
</dbReference>
<dbReference type="SMART" id="SM00065">
    <property type="entry name" value="GAF"/>
    <property type="match status" value="1"/>
</dbReference>
<feature type="transmembrane region" description="Helical" evidence="1">
    <location>
        <begin position="37"/>
        <end position="54"/>
    </location>
</feature>
<keyword evidence="7" id="KW-1185">Reference proteome</keyword>
<gene>
    <name evidence="6" type="ORF">DBV39_14925</name>
</gene>
<protein>
    <submittedName>
        <fullName evidence="6">Bifunctional diguanylate cyclase/phosphodiesterase</fullName>
    </submittedName>
</protein>
<dbReference type="InterPro" id="IPR003018">
    <property type="entry name" value="GAF"/>
</dbReference>
<dbReference type="SMART" id="SM00267">
    <property type="entry name" value="GGDEF"/>
    <property type="match status" value="1"/>
</dbReference>
<dbReference type="PROSITE" id="PS50113">
    <property type="entry name" value="PAC"/>
    <property type="match status" value="1"/>
</dbReference>
<dbReference type="SUPFAM" id="SSF55785">
    <property type="entry name" value="PYP-like sensor domain (PAS domain)"/>
    <property type="match status" value="2"/>
</dbReference>
<dbReference type="PROSITE" id="PS50887">
    <property type="entry name" value="GGDEF"/>
    <property type="match status" value="1"/>
</dbReference>
<evidence type="ECO:0000259" key="4">
    <source>
        <dbReference type="PROSITE" id="PS50883"/>
    </source>
</evidence>
<dbReference type="CDD" id="cd01948">
    <property type="entry name" value="EAL"/>
    <property type="match status" value="1"/>
</dbReference>
<evidence type="ECO:0000313" key="7">
    <source>
        <dbReference type="Proteomes" id="UP000244571"/>
    </source>
</evidence>
<keyword evidence="1" id="KW-1133">Transmembrane helix</keyword>
<feature type="transmembrane region" description="Helical" evidence="1">
    <location>
        <begin position="66"/>
        <end position="84"/>
    </location>
</feature>
<dbReference type="Pfam" id="PF13426">
    <property type="entry name" value="PAS_9"/>
    <property type="match status" value="1"/>
</dbReference>
<dbReference type="InterPro" id="IPR043128">
    <property type="entry name" value="Rev_trsase/Diguanyl_cyclase"/>
</dbReference>
<dbReference type="InterPro" id="IPR001610">
    <property type="entry name" value="PAC"/>
</dbReference>
<dbReference type="NCBIfam" id="TIGR00229">
    <property type="entry name" value="sensory_box"/>
    <property type="match status" value="1"/>
</dbReference>
<sequence length="1119" mass="124523">MALTWIGTLAVVLVLLLLLPAPEMSRGLASYVPLHTILEVLAISVGAMIFAVSWSTQSYARAARLAILGVFVLGVSILDLLHALSYQGMPDFVTPSDPEKAINFWLAARFMLALGLLLVAWVPHSADAWLGRQSRYLWLGLITPVLVVVSVLLLFFPQYLPRTFIEGSGLTDFKLYFEYVLVVLYLLAAFGFYRHAGHGCHLSAANLAAASVIFAMSEYLLTLYADVTDVFNLMGHIFKIAGFAFLYRGVFVRLVHQPFQELEQARSSLELTIDTLPDQLIEVDRDGTLQKVHSGEGAGTHFKRFTKGLKPQDLLPGDQVQRVLDALKFAQAAGGARNIRIELPTEDAVRHLDLSISRKPHPDGAAPSFLVLVRDMTEAVEQQQRLALEARVNALLLGLEEHESINNEQTYLQMATEGVLNISASQFAFIHLLDRQEQVVQTITSATRLTGLADSKGVTGEDGSMGFETLNELWQPVLASHAVCVVNSPTEVARRLTPTHGLVVERFVAVPVFDAGRVRMVLSVGNRKVRYEQVDIEVLQRVAEFVWRGVRLHRQEQMISRLSTALGQSPYPVLITDTQSRIEYVNRAFTKVSGYESWEVIGKTPHVLKSGQTPPSVYQEMWEKLSQGLTWQGELINQRKDGSTYTEKAMIYPVRNNAGVVTNYVAHKEDITLQRENEERIHQLSNYDQITGLANREVLEERLKQFITRPSEMDLPLTVLWLDLDNFKAVNDSLGHDAGNLLLVKVSNRLRKEFGDQVTLSRVAGDGFVALLPHTDQQTAALLARHLLDVLQQPIRLHSRQLAVSASIGMSIYPGDSDSVTGLMMNAETAMYRVKMEGRNGLRFFSQDMQEHSLRALEIASSLKQADMDREFHMVFQPQMSIADGRFVGAEALLRWVHPVWGNVSPGEFIPIAEQSGRILEIGTWVLRHVAHQMRQWRDAGLGDFSVAVNLSALQFVQTDMVKNIIETVARAGIPSRCIEVELTETVALNNPIAAGQAISALRNAGFLVSIDDFGTGYSSMSYLKRFAVDKLKIDQSFVRELGKDADDRAIVSAIVQMAHSLGMKTIAEGVETEQQLAILKEKACDEIQGYLYSKPLPADVFEQFLRDCRQQDGSANLG</sequence>
<accession>A0A2R4XLX3</accession>
<dbReference type="FunFam" id="3.20.20.450:FF:000001">
    <property type="entry name" value="Cyclic di-GMP phosphodiesterase yahA"/>
    <property type="match status" value="1"/>
</dbReference>
<reference evidence="6 7" key="1">
    <citation type="submission" date="2018-04" db="EMBL/GenBank/DDBJ databases">
        <title>Bordetella sp. HZ20 isolated from seawater.</title>
        <authorList>
            <person name="Sun C."/>
        </authorList>
    </citation>
    <scope>NUCLEOTIDE SEQUENCE [LARGE SCALE GENOMIC DNA]</scope>
    <source>
        <strain evidence="6 7">HZ20</strain>
    </source>
</reference>
<dbReference type="InterPro" id="IPR000700">
    <property type="entry name" value="PAS-assoc_C"/>
</dbReference>
<dbReference type="Gene3D" id="3.30.70.270">
    <property type="match status" value="1"/>
</dbReference>
<evidence type="ECO:0000313" key="6">
    <source>
        <dbReference type="EMBL" id="AWB34802.1"/>
    </source>
</evidence>
<keyword evidence="1" id="KW-0812">Transmembrane</keyword>
<dbReference type="PANTHER" id="PTHR44757">
    <property type="entry name" value="DIGUANYLATE CYCLASE DGCP"/>
    <property type="match status" value="1"/>
</dbReference>